<name>A0AAD9WQM2_9ROSI</name>
<accession>A0AAD9WQM2</accession>
<evidence type="ECO:0000313" key="2">
    <source>
        <dbReference type="Proteomes" id="UP001280121"/>
    </source>
</evidence>
<sequence length="270" mass="31193">MRQNFEWKIKRSNKTTLHLVCLMDNCTWTLRAVIRDDGPYFQVTSFVNEHTSLLKEIHYHHRQASAVIIGEVVAPRLHQHDGRLMRPKDIIADMKTVYDIQILYSKVSYLEDFGGVCVLVIIVDGTYLKEDSGVQCLFLLNNMGTNRCIKLILVFLDVTYTICCWHFTENMKKQFHRKDVAVIMDKTARSYTELKYNLHMEELRNLHQNVYDCANDAGPHKWSSVHCLDRRVVPVDIAEHVVLNPLSGGKQEVPGGVTCFVFEEDNHSIV</sequence>
<dbReference type="AlphaFoldDB" id="A0AAD9WQM2"/>
<keyword evidence="2" id="KW-1185">Reference proteome</keyword>
<organism evidence="1 2">
    <name type="scientific">Dipteronia dyeriana</name>
    <dbReference type="NCBI Taxonomy" id="168575"/>
    <lineage>
        <taxon>Eukaryota</taxon>
        <taxon>Viridiplantae</taxon>
        <taxon>Streptophyta</taxon>
        <taxon>Embryophyta</taxon>
        <taxon>Tracheophyta</taxon>
        <taxon>Spermatophyta</taxon>
        <taxon>Magnoliopsida</taxon>
        <taxon>eudicotyledons</taxon>
        <taxon>Gunneridae</taxon>
        <taxon>Pentapetalae</taxon>
        <taxon>rosids</taxon>
        <taxon>malvids</taxon>
        <taxon>Sapindales</taxon>
        <taxon>Sapindaceae</taxon>
        <taxon>Hippocastanoideae</taxon>
        <taxon>Acereae</taxon>
        <taxon>Dipteronia</taxon>
    </lineage>
</organism>
<reference evidence="1" key="1">
    <citation type="journal article" date="2023" name="Plant J.">
        <title>Genome sequences and population genomics provide insights into the demographic history, inbreeding, and mutation load of two 'living fossil' tree species of Dipteronia.</title>
        <authorList>
            <person name="Feng Y."/>
            <person name="Comes H.P."/>
            <person name="Chen J."/>
            <person name="Zhu S."/>
            <person name="Lu R."/>
            <person name="Zhang X."/>
            <person name="Li P."/>
            <person name="Qiu J."/>
            <person name="Olsen K.M."/>
            <person name="Qiu Y."/>
        </authorList>
    </citation>
    <scope>NUCLEOTIDE SEQUENCE</scope>
    <source>
        <strain evidence="1">KIB01</strain>
    </source>
</reference>
<proteinExistence type="predicted"/>
<evidence type="ECO:0000313" key="1">
    <source>
        <dbReference type="EMBL" id="KAK2638808.1"/>
    </source>
</evidence>
<gene>
    <name evidence="1" type="ORF">Ddye_026603</name>
</gene>
<dbReference type="Proteomes" id="UP001280121">
    <property type="component" value="Unassembled WGS sequence"/>
</dbReference>
<protein>
    <recommendedName>
        <fullName evidence="3">Transposase</fullName>
    </recommendedName>
</protein>
<dbReference type="EMBL" id="JANJYI010000008">
    <property type="protein sequence ID" value="KAK2638808.1"/>
    <property type="molecule type" value="Genomic_DNA"/>
</dbReference>
<comment type="caution">
    <text evidence="1">The sequence shown here is derived from an EMBL/GenBank/DDBJ whole genome shotgun (WGS) entry which is preliminary data.</text>
</comment>
<evidence type="ECO:0008006" key="3">
    <source>
        <dbReference type="Google" id="ProtNLM"/>
    </source>
</evidence>